<evidence type="ECO:0000313" key="2">
    <source>
        <dbReference type="Proteomes" id="UP000008142"/>
    </source>
</evidence>
<dbReference type="VEuPathDB" id="FungiDB:I7I53_03436"/>
<dbReference type="EMBL" id="DS990638">
    <property type="protein sequence ID" value="EGC44756.1"/>
    <property type="molecule type" value="Genomic_DNA"/>
</dbReference>
<sequence>MSSVTALNMKLQFTSAIFSAKFCGKPHILTSLEPWNLRRCHVTLQQLSQAKLLEIISSLNPHRLDSVSSSKGRFNHFSTMGEMEGKKKASPVIFFVDKSRQKGASELRTQQRRPQKGVRSTQELNIITTTTLPGQAKISLEIYLEMRIPGTEALQSPAAVILRSDNTDYSATLSAGFNWELGMLGSSRP</sequence>
<dbReference type="Proteomes" id="UP000008142">
    <property type="component" value="Unassembled WGS sequence"/>
</dbReference>
<reference evidence="2" key="1">
    <citation type="submission" date="2008-07" db="EMBL/GenBank/DDBJ databases">
        <title>Annotation of Ajellomyces capsulatus strain H88.</title>
        <authorList>
            <person name="Champion M."/>
            <person name="Cuomo C."/>
            <person name="Ma L.-J."/>
            <person name="Henn M.R."/>
            <person name="Sil A."/>
            <person name="Goldman B."/>
            <person name="Young S.K."/>
            <person name="Kodira C.D."/>
            <person name="Zeng Q."/>
            <person name="Koehrsen M."/>
            <person name="Alvarado L."/>
            <person name="Berlin A."/>
            <person name="Borenstein D."/>
            <person name="Chen Z."/>
            <person name="Engels R."/>
            <person name="Freedman E."/>
            <person name="Gellesch M."/>
            <person name="Goldberg J."/>
            <person name="Griggs A."/>
            <person name="Gujja S."/>
            <person name="Heiman D."/>
            <person name="Hepburn T."/>
            <person name="Howarth C."/>
            <person name="Jen D."/>
            <person name="Larson L."/>
            <person name="Lewis B."/>
            <person name="Mehta T."/>
            <person name="Park D."/>
            <person name="Pearson M."/>
            <person name="Roberts A."/>
            <person name="Saif S."/>
            <person name="Shea T."/>
            <person name="Shenoy N."/>
            <person name="Sisk P."/>
            <person name="Stolte C."/>
            <person name="Sykes S."/>
            <person name="Walk T."/>
            <person name="White J."/>
            <person name="Yandava C."/>
            <person name="Klein B."/>
            <person name="McEwen J.G."/>
            <person name="Puccia R."/>
            <person name="Goldman G.H."/>
            <person name="Felipe M.S."/>
            <person name="Nino-Vega G."/>
            <person name="San-Blas G."/>
            <person name="Taylor J."/>
            <person name="Mendoza L."/>
            <person name="Galagan J."/>
            <person name="Nusbaum C."/>
            <person name="Birren B."/>
        </authorList>
    </citation>
    <scope>NUCLEOTIDE SEQUENCE [LARGE SCALE GENOMIC DNA]</scope>
    <source>
        <strain evidence="2">H88</strain>
    </source>
</reference>
<dbReference type="HOGENOM" id="CLU_1434065_0_0_1"/>
<name>F0UEM6_AJEC8</name>
<organism evidence="2">
    <name type="scientific">Ajellomyces capsulatus (strain H88)</name>
    <name type="common">Darling's disease fungus</name>
    <name type="synonym">Histoplasma capsulatum</name>
    <dbReference type="NCBI Taxonomy" id="544711"/>
    <lineage>
        <taxon>Eukaryota</taxon>
        <taxon>Fungi</taxon>
        <taxon>Dikarya</taxon>
        <taxon>Ascomycota</taxon>
        <taxon>Pezizomycotina</taxon>
        <taxon>Eurotiomycetes</taxon>
        <taxon>Eurotiomycetidae</taxon>
        <taxon>Onygenales</taxon>
        <taxon>Ajellomycetaceae</taxon>
        <taxon>Histoplasma</taxon>
    </lineage>
</organism>
<proteinExistence type="predicted"/>
<accession>F0UEM6</accession>
<dbReference type="AlphaFoldDB" id="F0UEM6"/>
<protein>
    <submittedName>
        <fullName evidence="1">Predicted protein</fullName>
    </submittedName>
</protein>
<gene>
    <name evidence="1" type="ORF">HCEG_03971</name>
</gene>
<evidence type="ECO:0000313" key="1">
    <source>
        <dbReference type="EMBL" id="EGC44756.1"/>
    </source>
</evidence>